<dbReference type="Proteomes" id="UP001623661">
    <property type="component" value="Unassembled WGS sequence"/>
</dbReference>
<comment type="caution">
    <text evidence="2">The sequence shown here is derived from an EMBL/GenBank/DDBJ whole genome shotgun (WGS) entry which is preliminary data.</text>
</comment>
<keyword evidence="3" id="KW-1185">Reference proteome</keyword>
<sequence>MEVLVGNKFILYVLIKENFSLERIIPLGFQLNITYVSQSNLIEYHIIVGKFYGGLLMYYSSEDQNNTGELNIQTEQDRWKTEHHHHGTDHHHKTGHHHMGYAMPYMMAPMSYCPSMETCPMKESCPMMGESNMMSQMDPGDPDPRFGRRRFHHFHHHFHHHFFRPFFPFFPFFR</sequence>
<feature type="compositionally biased region" description="Basic residues" evidence="1">
    <location>
        <begin position="81"/>
        <end position="94"/>
    </location>
</feature>
<evidence type="ECO:0000313" key="3">
    <source>
        <dbReference type="Proteomes" id="UP001623661"/>
    </source>
</evidence>
<reference evidence="2 3" key="1">
    <citation type="submission" date="2024-11" db="EMBL/GenBank/DDBJ databases">
        <authorList>
            <person name="Heng Y.C."/>
            <person name="Lim A.C.H."/>
            <person name="Lee J.K.Y."/>
            <person name="Kittelmann S."/>
        </authorList>
    </citation>
    <scope>NUCLEOTIDE SEQUENCE [LARGE SCALE GENOMIC DNA]</scope>
    <source>
        <strain evidence="2 3">WILCCON 0202</strain>
    </source>
</reference>
<evidence type="ECO:0000313" key="2">
    <source>
        <dbReference type="EMBL" id="MFL0267226.1"/>
    </source>
</evidence>
<gene>
    <name evidence="2" type="ORF">ACJDUH_03840</name>
</gene>
<evidence type="ECO:0000256" key="1">
    <source>
        <dbReference type="SAM" id="MobiDB-lite"/>
    </source>
</evidence>
<name>A0ABW8TPV3_9CLOT</name>
<protein>
    <submittedName>
        <fullName evidence="2">Uncharacterized protein</fullName>
    </submittedName>
</protein>
<organism evidence="2 3">
    <name type="scientific">Candidatus Clostridium radicumherbarum</name>
    <dbReference type="NCBI Taxonomy" id="3381662"/>
    <lineage>
        <taxon>Bacteria</taxon>
        <taxon>Bacillati</taxon>
        <taxon>Bacillota</taxon>
        <taxon>Clostridia</taxon>
        <taxon>Eubacteriales</taxon>
        <taxon>Clostridiaceae</taxon>
        <taxon>Clostridium</taxon>
    </lineage>
</organism>
<accession>A0ABW8TPV3</accession>
<dbReference type="EMBL" id="JBJHZY010000001">
    <property type="protein sequence ID" value="MFL0267226.1"/>
    <property type="molecule type" value="Genomic_DNA"/>
</dbReference>
<feature type="region of interest" description="Disordered" evidence="1">
    <location>
        <begin position="74"/>
        <end position="94"/>
    </location>
</feature>
<proteinExistence type="predicted"/>